<dbReference type="SUPFAM" id="SSF58113">
    <property type="entry name" value="Apolipoprotein A-I"/>
    <property type="match status" value="1"/>
</dbReference>
<comment type="caution">
    <text evidence="9">The sequence shown here is derived from an EMBL/GenBank/DDBJ whole genome shotgun (WGS) entry which is preliminary data.</text>
</comment>
<dbReference type="Proteomes" id="UP000535937">
    <property type="component" value="Unassembled WGS sequence"/>
</dbReference>
<name>A0A7W4Z9Z0_9GAMM</name>
<keyword evidence="3 7" id="KW-0812">Transmembrane</keyword>
<feature type="transmembrane region" description="Helical" evidence="7">
    <location>
        <begin position="89"/>
        <end position="107"/>
    </location>
</feature>
<evidence type="ECO:0000256" key="7">
    <source>
        <dbReference type="SAM" id="Phobius"/>
    </source>
</evidence>
<sequence>MSGLLHQMFLSLTPAVVTEGFILLMLSIFSLALLLRFSGRGRDFVEQGPGFLTSLGILGTFLGIIIGLYEFSLEDIDRSIADLMEGLKTAFITSVIGLALSLLLRVFSRMLRLPSDPVHDTATIDDLNRNLLVLRDSLDNFAQRSAVELVAQLEQVVTQFNQGLQAQFGDNLQGFCAQLSEMEPALNAAAAEYRAHAARVESWSQHCEESQRQLVDQQAVLAQVYEKIAELPHMYRGLDELLERQGQQAAQLNQLLDAQHESVRQLSELAPQLPPVIEQLSQGVAAAQHRVDENLSAINAQLESQGDALAERFQYLSAALENLQELDPEALQKLVGTSAQAHRESMRELAQMIATTHREMLQVLTEVIRKELQDTDISIRRQYEQMDRVMAEQVEQVLAAMGESLATISGQFTRDYRQLVAQMRRIQQRDLEYAG</sequence>
<gene>
    <name evidence="9" type="ORF">FHS09_003198</name>
</gene>
<feature type="domain" description="MotA/TolQ/ExbB proton channel" evidence="8">
    <location>
        <begin position="53"/>
        <end position="112"/>
    </location>
</feature>
<organism evidence="9 10">
    <name type="scientific">Microbulbifer rhizosphaerae</name>
    <dbReference type="NCBI Taxonomy" id="1562603"/>
    <lineage>
        <taxon>Bacteria</taxon>
        <taxon>Pseudomonadati</taxon>
        <taxon>Pseudomonadota</taxon>
        <taxon>Gammaproteobacteria</taxon>
        <taxon>Cellvibrionales</taxon>
        <taxon>Microbulbiferaceae</taxon>
        <taxon>Microbulbifer</taxon>
    </lineage>
</organism>
<dbReference type="GO" id="GO:0015031">
    <property type="term" value="P:protein transport"/>
    <property type="evidence" value="ECO:0007669"/>
    <property type="project" value="UniProtKB-KW"/>
</dbReference>
<dbReference type="EMBL" id="JACHWZ010000015">
    <property type="protein sequence ID" value="MBB3062353.1"/>
    <property type="molecule type" value="Genomic_DNA"/>
</dbReference>
<evidence type="ECO:0000313" key="9">
    <source>
        <dbReference type="EMBL" id="MBB3062353.1"/>
    </source>
</evidence>
<evidence type="ECO:0000256" key="3">
    <source>
        <dbReference type="ARBA" id="ARBA00022692"/>
    </source>
</evidence>
<protein>
    <submittedName>
        <fullName evidence="9">Biopolymer transport protein ExbB/TolQ</fullName>
    </submittedName>
</protein>
<dbReference type="AlphaFoldDB" id="A0A7W4Z9Z0"/>
<keyword evidence="5 7" id="KW-0472">Membrane</keyword>
<comment type="similarity">
    <text evidence="6">Belongs to the exbB/tolQ family.</text>
</comment>
<evidence type="ECO:0000259" key="8">
    <source>
        <dbReference type="Pfam" id="PF01618"/>
    </source>
</evidence>
<accession>A0A7W4Z9Z0</accession>
<evidence type="ECO:0000256" key="2">
    <source>
        <dbReference type="ARBA" id="ARBA00022475"/>
    </source>
</evidence>
<dbReference type="Pfam" id="PF01618">
    <property type="entry name" value="MotA_ExbB"/>
    <property type="match status" value="1"/>
</dbReference>
<keyword evidence="6" id="KW-0813">Transport</keyword>
<evidence type="ECO:0000256" key="1">
    <source>
        <dbReference type="ARBA" id="ARBA00004651"/>
    </source>
</evidence>
<reference evidence="9 10" key="1">
    <citation type="submission" date="2020-08" db="EMBL/GenBank/DDBJ databases">
        <title>Genomic Encyclopedia of Type Strains, Phase III (KMG-III): the genomes of soil and plant-associated and newly described type strains.</title>
        <authorList>
            <person name="Whitman W."/>
        </authorList>
    </citation>
    <scope>NUCLEOTIDE SEQUENCE [LARGE SCALE GENOMIC DNA]</scope>
    <source>
        <strain evidence="9 10">CECT 8799</strain>
    </source>
</reference>
<dbReference type="GO" id="GO:0005886">
    <property type="term" value="C:plasma membrane"/>
    <property type="evidence" value="ECO:0007669"/>
    <property type="project" value="UniProtKB-SubCell"/>
</dbReference>
<feature type="transmembrane region" description="Helical" evidence="7">
    <location>
        <begin position="20"/>
        <end position="38"/>
    </location>
</feature>
<keyword evidence="2" id="KW-1003">Cell membrane</keyword>
<comment type="subcellular location">
    <subcellularLocation>
        <location evidence="1">Cell membrane</location>
        <topology evidence="1">Multi-pass membrane protein</topology>
    </subcellularLocation>
    <subcellularLocation>
        <location evidence="6">Membrane</location>
        <topology evidence="6">Multi-pass membrane protein</topology>
    </subcellularLocation>
</comment>
<evidence type="ECO:0000313" key="10">
    <source>
        <dbReference type="Proteomes" id="UP000535937"/>
    </source>
</evidence>
<feature type="transmembrane region" description="Helical" evidence="7">
    <location>
        <begin position="50"/>
        <end position="69"/>
    </location>
</feature>
<dbReference type="InterPro" id="IPR002898">
    <property type="entry name" value="MotA_ExbB_proton_chnl"/>
</dbReference>
<keyword evidence="10" id="KW-1185">Reference proteome</keyword>
<keyword evidence="4 7" id="KW-1133">Transmembrane helix</keyword>
<evidence type="ECO:0000256" key="6">
    <source>
        <dbReference type="RuleBase" id="RU004057"/>
    </source>
</evidence>
<keyword evidence="6" id="KW-0653">Protein transport</keyword>
<dbReference type="RefSeq" id="WP_183461589.1">
    <property type="nucleotide sequence ID" value="NZ_JACHWZ010000015.1"/>
</dbReference>
<evidence type="ECO:0000256" key="4">
    <source>
        <dbReference type="ARBA" id="ARBA00022989"/>
    </source>
</evidence>
<evidence type="ECO:0000256" key="5">
    <source>
        <dbReference type="ARBA" id="ARBA00023136"/>
    </source>
</evidence>
<proteinExistence type="inferred from homology"/>